<dbReference type="VEuPathDB" id="GiardiaDB:GMRT_11974"/>
<dbReference type="Pfam" id="PF23389">
    <property type="entry name" value="Beta-prop_WDR19_1st"/>
    <property type="match status" value="1"/>
</dbReference>
<dbReference type="InterPro" id="IPR040379">
    <property type="entry name" value="WDR19/dyf-2"/>
</dbReference>
<dbReference type="Gene3D" id="1.25.40.10">
    <property type="entry name" value="Tetratricopeptide repeat domain"/>
    <property type="match status" value="1"/>
</dbReference>
<organism evidence="4 5">
    <name type="scientific">Giardia muris</name>
    <dbReference type="NCBI Taxonomy" id="5742"/>
    <lineage>
        <taxon>Eukaryota</taxon>
        <taxon>Metamonada</taxon>
        <taxon>Diplomonadida</taxon>
        <taxon>Hexamitidae</taxon>
        <taxon>Giardiinae</taxon>
        <taxon>Giardia</taxon>
    </lineage>
</organism>
<accession>A0A4Z1T9M4</accession>
<dbReference type="Proteomes" id="UP000315496">
    <property type="component" value="Chromosome 2"/>
</dbReference>
<dbReference type="GO" id="GO:0005929">
    <property type="term" value="C:cilium"/>
    <property type="evidence" value="ECO:0007669"/>
    <property type="project" value="TreeGrafter"/>
</dbReference>
<reference evidence="4 5" key="1">
    <citation type="submission" date="2019-05" db="EMBL/GenBank/DDBJ databases">
        <title>The compact genome of Giardia muris reveals important steps in the evolution of intestinal protozoan parasites.</title>
        <authorList>
            <person name="Xu F."/>
            <person name="Jimenez-Gonzalez A."/>
            <person name="Einarsson E."/>
            <person name="Astvaldsson A."/>
            <person name="Peirasmaki D."/>
            <person name="Eckmann L."/>
            <person name="Andersson J.O."/>
            <person name="Svard S.G."/>
            <person name="Jerlstrom-Hultqvist J."/>
        </authorList>
    </citation>
    <scope>NUCLEOTIDE SEQUENCE [LARGE SCALE GENOMIC DNA]</scope>
    <source>
        <strain evidence="4 5">Roberts-Thomson</strain>
    </source>
</reference>
<evidence type="ECO:0000256" key="1">
    <source>
        <dbReference type="ARBA" id="ARBA00022574"/>
    </source>
</evidence>
<dbReference type="SMART" id="SM00320">
    <property type="entry name" value="WD40"/>
    <property type="match status" value="3"/>
</dbReference>
<dbReference type="GO" id="GO:0030991">
    <property type="term" value="C:intraciliary transport particle A"/>
    <property type="evidence" value="ECO:0007669"/>
    <property type="project" value="TreeGrafter"/>
</dbReference>
<evidence type="ECO:0000256" key="2">
    <source>
        <dbReference type="ARBA" id="ARBA00022737"/>
    </source>
</evidence>
<dbReference type="Gene3D" id="2.130.10.10">
    <property type="entry name" value="YVTN repeat-like/Quinoprotein amine dehydrogenase"/>
    <property type="match status" value="1"/>
</dbReference>
<dbReference type="PANTHER" id="PTHR14920">
    <property type="entry name" value="OSMOTIC AVOIDANCE ABNORMAL PROTEIN 1/WD REPEAT MEMBRANE PROTEIN"/>
    <property type="match status" value="1"/>
</dbReference>
<dbReference type="GO" id="GO:0035721">
    <property type="term" value="P:intraciliary retrograde transport"/>
    <property type="evidence" value="ECO:0007669"/>
    <property type="project" value="InterPro"/>
</dbReference>
<dbReference type="GO" id="GO:0060271">
    <property type="term" value="P:cilium assembly"/>
    <property type="evidence" value="ECO:0007669"/>
    <property type="project" value="TreeGrafter"/>
</dbReference>
<evidence type="ECO:0000259" key="3">
    <source>
        <dbReference type="Pfam" id="PF23389"/>
    </source>
</evidence>
<feature type="domain" description="WDR19 first beta-propeller" evidence="3">
    <location>
        <begin position="18"/>
        <end position="170"/>
    </location>
</feature>
<dbReference type="InterPro" id="IPR011990">
    <property type="entry name" value="TPR-like_helical_dom_sf"/>
</dbReference>
<comment type="caution">
    <text evidence="4">The sequence shown here is derived from an EMBL/GenBank/DDBJ whole genome shotgun (WGS) entry which is preliminary data.</text>
</comment>
<name>A0A4Z1T9M4_GIAMU</name>
<keyword evidence="1" id="KW-0853">WD repeat</keyword>
<dbReference type="PANTHER" id="PTHR14920:SF0">
    <property type="entry name" value="WD REPEAT DOMAIN 19"/>
    <property type="match status" value="1"/>
</dbReference>
<dbReference type="SUPFAM" id="SSF69322">
    <property type="entry name" value="Tricorn protease domain 2"/>
    <property type="match status" value="1"/>
</dbReference>
<proteinExistence type="predicted"/>
<dbReference type="InterPro" id="IPR057855">
    <property type="entry name" value="Beta-prop_WDR19_1st"/>
</dbReference>
<dbReference type="InterPro" id="IPR001680">
    <property type="entry name" value="WD40_rpt"/>
</dbReference>
<dbReference type="OrthoDB" id="10250638at2759"/>
<keyword evidence="5" id="KW-1185">Reference proteome</keyword>
<sequence length="1900" mass="207393">MHLKFQLKGSKQGSRTALMAWSPQDDLLAVAADTLVTIYAAGGVVIDTISTENASIIDVAWSPRGAYLAVVASGSNTIRLWAVKQRRTTKLVLDVSDPLCVAWSIQDNQMAVGTGQGHLLTYDTFSSKRSPPISKHLKRITSIVYSSTSGNIVTLSPDTLIISSSDSVTLGSLVQKHLGCIFLSRVQMGYLLDENKELIEIAFVPVYYDPAFQRRFKLDSTPFTDPGYKLIYFPVDTKRWAPDTIESKDLTRQVISNTYGSGILSLPNTNTETLADLACTTRAGAYPPTVVALFSNGMLVVLSLDRSALPFSQPVGSVVSPFGSKLWSRAGLKSGNATSGYLNITEDINEWCGVREYLCGIPDYDHVVMRSLSPCRSLTLFNVLGSTRFILPSDKALTVVDIASADIHETPYIDFSTKTPTFAGVSGYPSNIVHNPSSRGTCAVCLANGVVAVAMTSTTMLYARSIPTQAAGVCYLDISEPIQTPSPLRVQIISLKAPRKAMLSTLEVAQDAVPVVHPGTEFDLELEPIYLAIQDGVVCYASKSKIHWASIANAFTWHKATTSAPIMDVCVAVTGQVPGIVALNTGGTLETFVGDMQPSPGLTDNSKFQAIAACAPLLFGLRFDGTLVVFYCQVNQDTLSITEIISHPLGQAFIGSEVMRPETFGAPHLVLSPAGATCVIYKYGSPGPFSIYLPAEDILIDGTRYAKLIGRTTDSGPTFERSPKFYSDDSLAVHSLTFDVLLPNTFLVNTGVLTGSTFQHRETTVCTLHTTLPEQGGYGFLHNSVTHQGGDMGSDIPVILAGGLRYVIDGTDVVQKDFVPSLQNFASCLLAREDTQHTAALRLLRQKDEGNKGESIGTMNYVSSATGQFPVVPITRQIVDDTVGVGMGLRIISSLPIHQRGSPSVIQMCERAAMELAGLGLTHIAYPYACCASRKDVLKYVADSAIRVTDIVTATHAYRELCLLGVVDASANIITYDDQAIMDRPEFYANGIMNNLATNNLAHYNNPSAFSLFLSRVAAHTCDRNGSMALALLVSCSDMGLNTGEKESTLKADAYLDAAEKLLLQSHMSGLALSFRADTLDWDTAGRLATKLSTSRVRNEILTYRAGELENKNQYSEALDVCLSLLRDPKTPDARLDWSFISPRTLPFLMGTLARCYAHLGRLSELRELILPPRKQGSGRFIPRPKDPINVMQWSRLYFCCGNILSAQKRYGDAAILFEAASNFTEACYHRLDQEINGLHLGEINVFAAVQAMTDANELRVGRGAGGGPQQKPLLLFHLLPDLLARVSSKIARLQATQQEESTNNSLVREIDAALSLDSRKSDILACIPTAVTDVINPQDNVELQPSILTSLAANNYIKAMQYEEAERLIDSITDSGTISDLARVYLKTDVTKALALFKRAGRTKEIVDCLLTLNRVAEAESAVKDIKRKFDAARTPQSPGSSGKNFVESATLNVRELEADLRLSSASLATHYANAGNAKKAIFFSALSGMYDDAFDLAIKSGNEDLLVRVVDKSAPPEFLRKAAKYFATPDLTLESGNGAPRNVGVAAHFLELSGAQDFAIKLLITHGNGTTDIDKAIDLLRTCKSMFEYVIDHLKSAPDGMKRSSSYIFKIFLAMERYSEAAAVVCGLADRETDEEHYSKAKSLLLQCAAKIYAQAGKMPASFRDRLINLHSIDLGKLFAKQEMHLQAAICFYRVSRISSHFGANAFKILLPATVECTRAGSVMAQEGYECARTLLSGHKDQIPEKYLKAVEQVVRKYKRGEQASKGTKPCCSCGEDLPIGLLRCDHCMAVLPLDTATGLQITLADYCECPYCFWTCSQLGLADVYRPEEVKTYNTPCLMCGKKINVEKPFTVTGETFDDVTGGRQFEDQELRPLIVYEDLNLAKRRYEQWMRAWYSE</sequence>
<evidence type="ECO:0000313" key="4">
    <source>
        <dbReference type="EMBL" id="TNJ29231.1"/>
    </source>
</evidence>
<gene>
    <name evidence="4" type="ORF">GMRT_11974</name>
</gene>
<dbReference type="EMBL" id="VDLU01000002">
    <property type="protein sequence ID" value="TNJ29231.1"/>
    <property type="molecule type" value="Genomic_DNA"/>
</dbReference>
<dbReference type="InterPro" id="IPR015943">
    <property type="entry name" value="WD40/YVTN_repeat-like_dom_sf"/>
</dbReference>
<keyword evidence="2" id="KW-0677">Repeat</keyword>
<evidence type="ECO:0000313" key="5">
    <source>
        <dbReference type="Proteomes" id="UP000315496"/>
    </source>
</evidence>
<protein>
    <submittedName>
        <fullName evidence="4">WD40 repeat protein</fullName>
    </submittedName>
</protein>